<dbReference type="SUPFAM" id="SSF69635">
    <property type="entry name" value="Type III secretory system chaperone-like"/>
    <property type="match status" value="1"/>
</dbReference>
<sequence length="130" mass="14413">MASWADLAAFVRSRYRVVAERADEIRILVEFDDERSQTVMVFREMLDRRDEWVQIASPCGLAGDVDLHDLLVEIGATAVVGGAAIIGEHVVVRHSLPLANLDTNEFVDPLHLVATTADELEEKFFGGDGY</sequence>
<gene>
    <name evidence="1" type="ORF">GTS_41120</name>
</gene>
<dbReference type="OrthoDB" id="3575438at2"/>
<comment type="caution">
    <text evidence="1">The sequence shown here is derived from an EMBL/GenBank/DDBJ whole genome shotgun (WGS) entry which is preliminary data.</text>
</comment>
<dbReference type="RefSeq" id="WP_137815495.1">
    <property type="nucleotide sequence ID" value="NZ_BJFL01000025.1"/>
</dbReference>
<accession>A0A4D4JDP5</accession>
<evidence type="ECO:0000313" key="1">
    <source>
        <dbReference type="EMBL" id="GDY32479.1"/>
    </source>
</evidence>
<organism evidence="1 2">
    <name type="scientific">Gandjariella thermophila</name>
    <dbReference type="NCBI Taxonomy" id="1931992"/>
    <lineage>
        <taxon>Bacteria</taxon>
        <taxon>Bacillati</taxon>
        <taxon>Actinomycetota</taxon>
        <taxon>Actinomycetes</taxon>
        <taxon>Pseudonocardiales</taxon>
        <taxon>Pseudonocardiaceae</taxon>
        <taxon>Gandjariella</taxon>
    </lineage>
</organism>
<dbReference type="EMBL" id="BJFL01000025">
    <property type="protein sequence ID" value="GDY32479.1"/>
    <property type="molecule type" value="Genomic_DNA"/>
</dbReference>
<dbReference type="Gene3D" id="3.30.1460.10">
    <property type="match status" value="1"/>
</dbReference>
<evidence type="ECO:0000313" key="2">
    <source>
        <dbReference type="Proteomes" id="UP000298860"/>
    </source>
</evidence>
<protein>
    <submittedName>
        <fullName evidence="1">Uncharacterized protein</fullName>
    </submittedName>
</protein>
<proteinExistence type="predicted"/>
<name>A0A4D4JDP5_9PSEU</name>
<dbReference type="AlphaFoldDB" id="A0A4D4JDP5"/>
<reference evidence="2" key="1">
    <citation type="submission" date="2019-04" db="EMBL/GenBank/DDBJ databases">
        <title>Draft genome sequence of Pseudonocardiaceae bacterium SL3-2-4.</title>
        <authorList>
            <person name="Ningsih F."/>
            <person name="Yokota A."/>
            <person name="Sakai Y."/>
            <person name="Nanatani K."/>
            <person name="Yabe S."/>
            <person name="Oetari A."/>
            <person name="Sjamsuridzal W."/>
        </authorList>
    </citation>
    <scope>NUCLEOTIDE SEQUENCE [LARGE SCALE GENOMIC DNA]</scope>
    <source>
        <strain evidence="2">SL3-2-4</strain>
    </source>
</reference>
<dbReference type="Proteomes" id="UP000298860">
    <property type="component" value="Unassembled WGS sequence"/>
</dbReference>
<keyword evidence="2" id="KW-1185">Reference proteome</keyword>